<feature type="compositionally biased region" description="Acidic residues" evidence="8">
    <location>
        <begin position="166"/>
        <end position="176"/>
    </location>
</feature>
<dbReference type="PANTHER" id="PTHR41391">
    <property type="entry name" value="RESTRICTION OF TELOMERE CAPPING PROTEIN 4"/>
    <property type="match status" value="1"/>
</dbReference>
<keyword evidence="6" id="KW-0963">Cytoplasm</keyword>
<evidence type="ECO:0000256" key="5">
    <source>
        <dbReference type="ARBA" id="ARBA00015162"/>
    </source>
</evidence>
<feature type="compositionally biased region" description="Low complexity" evidence="8">
    <location>
        <begin position="399"/>
        <end position="415"/>
    </location>
</feature>
<evidence type="ECO:0000313" key="11">
    <source>
        <dbReference type="Proteomes" id="UP000240760"/>
    </source>
</evidence>
<evidence type="ECO:0000256" key="7">
    <source>
        <dbReference type="ARBA" id="ARBA00023242"/>
    </source>
</evidence>
<organism evidence="10 11">
    <name type="scientific">Trichoderma longibrachiatum ATCC 18648</name>
    <dbReference type="NCBI Taxonomy" id="983965"/>
    <lineage>
        <taxon>Eukaryota</taxon>
        <taxon>Fungi</taxon>
        <taxon>Dikarya</taxon>
        <taxon>Ascomycota</taxon>
        <taxon>Pezizomycotina</taxon>
        <taxon>Sordariomycetes</taxon>
        <taxon>Hypocreomycetidae</taxon>
        <taxon>Hypocreales</taxon>
        <taxon>Hypocreaceae</taxon>
        <taxon>Trichoderma</taxon>
    </lineage>
</organism>
<feature type="compositionally biased region" description="Basic residues" evidence="8">
    <location>
        <begin position="331"/>
        <end position="349"/>
    </location>
</feature>
<evidence type="ECO:0000256" key="2">
    <source>
        <dbReference type="ARBA" id="ARBA00004123"/>
    </source>
</evidence>
<feature type="compositionally biased region" description="Acidic residues" evidence="8">
    <location>
        <begin position="62"/>
        <end position="72"/>
    </location>
</feature>
<evidence type="ECO:0000256" key="6">
    <source>
        <dbReference type="ARBA" id="ARBA00022490"/>
    </source>
</evidence>
<dbReference type="InterPro" id="IPR039024">
    <property type="entry name" value="RTC4"/>
</dbReference>
<dbReference type="GO" id="GO:0005737">
    <property type="term" value="C:cytoplasm"/>
    <property type="evidence" value="ECO:0007669"/>
    <property type="project" value="UniProtKB-SubCell"/>
</dbReference>
<dbReference type="STRING" id="983965.A0A2T4C9L6"/>
<gene>
    <name evidence="10" type="ORF">M440DRAFT_1187276</name>
</gene>
<comment type="similarity">
    <text evidence="4">Belongs to the RTC4 family.</text>
</comment>
<feature type="compositionally biased region" description="Acidic residues" evidence="8">
    <location>
        <begin position="83"/>
        <end position="92"/>
    </location>
</feature>
<dbReference type="SMART" id="SM01312">
    <property type="entry name" value="RTC4"/>
    <property type="match status" value="1"/>
</dbReference>
<sequence length="616" mass="67299">MVSQPARRVGLSVRNAPQPLLKSVKSRNGSTTATAAKTTTAPEPESKTRSRRSSIKIPDPIPNDDDGDEEDITAPPLASSDLENNDDEEEDITAPPLASSDLENNDDDDDGDEDAEHTETPAEPDLLAGDSSDSDGLARGAIKSTIFKSLGRQGGRSGRQSAGQDTDTEQGSEEETQPGTRKRKRKTDSPNGKTINKKNAFINPPALPSRSASHLTDDLGFIKQAKVKTTFGKKNATYHANRKPKDEAPRPRFLPPAPPLPGHSVRKSSQFIVASSPEPSPIRPVPVRRLRELPPENKFETEDDDDAPAFSFSHPKSFPGEVDDFAAKLNSKLKRKPNPLLPRKKPIGGKKKEQEEGEEDEPKLKSSSPPAPSFVTPAQPSDFIFTKDANGDAANDGNLSDSSSSSLTSLGSVFSNKSKSSEKDTSAPCPWCGATVDSKQLADFSEGKRLNVERQQRFCTTHKQKSAIATWESNAYPDVEWGPKLEARFAKHRDHLLAIINGEPSHYRAALADKIALGRERTAKKQGNMIPGYYGPRGFNAMTDYLVREFSDMLMKKAARDKVIAGRGVPMFIESVLVAELGVRLIMEDMRVSPEKARRILEESKDLGGLVHPEER</sequence>
<evidence type="ECO:0000256" key="3">
    <source>
        <dbReference type="ARBA" id="ARBA00004496"/>
    </source>
</evidence>
<evidence type="ECO:0000256" key="4">
    <source>
        <dbReference type="ARBA" id="ARBA00009461"/>
    </source>
</evidence>
<feature type="region of interest" description="Disordered" evidence="8">
    <location>
        <begin position="228"/>
        <end position="432"/>
    </location>
</feature>
<dbReference type="PANTHER" id="PTHR41391:SF1">
    <property type="entry name" value="RESTRICTION OF TELOMERE CAPPING PROTEIN 4"/>
    <property type="match status" value="1"/>
</dbReference>
<feature type="compositionally biased region" description="Low complexity" evidence="8">
    <location>
        <begin position="31"/>
        <end position="41"/>
    </location>
</feature>
<evidence type="ECO:0000313" key="10">
    <source>
        <dbReference type="EMBL" id="PTB78202.1"/>
    </source>
</evidence>
<feature type="compositionally biased region" description="Basic and acidic residues" evidence="8">
    <location>
        <begin position="289"/>
        <end position="300"/>
    </location>
</feature>
<evidence type="ECO:0000256" key="1">
    <source>
        <dbReference type="ARBA" id="ARBA00002738"/>
    </source>
</evidence>
<evidence type="ECO:0000259" key="9">
    <source>
        <dbReference type="SMART" id="SM01312"/>
    </source>
</evidence>
<feature type="compositionally biased region" description="Pro residues" evidence="8">
    <location>
        <begin position="252"/>
        <end position="261"/>
    </location>
</feature>
<dbReference type="AlphaFoldDB" id="A0A2T4C9L6"/>
<feature type="domain" description="Restriction of telomere capping protein 4 C-terminal" evidence="9">
    <location>
        <begin position="499"/>
        <end position="614"/>
    </location>
</feature>
<comment type="function">
    <text evidence="1">May be involved in a process influencing telomere capping.</text>
</comment>
<dbReference type="GO" id="GO:0005634">
    <property type="term" value="C:nucleus"/>
    <property type="evidence" value="ECO:0007669"/>
    <property type="project" value="UniProtKB-SubCell"/>
</dbReference>
<dbReference type="EMBL" id="KZ679129">
    <property type="protein sequence ID" value="PTB78202.1"/>
    <property type="molecule type" value="Genomic_DNA"/>
</dbReference>
<keyword evidence="7" id="KW-0539">Nucleus</keyword>
<comment type="subcellular location">
    <subcellularLocation>
        <location evidence="3">Cytoplasm</location>
    </subcellularLocation>
    <subcellularLocation>
        <location evidence="2">Nucleus</location>
    </subcellularLocation>
</comment>
<dbReference type="Proteomes" id="UP000240760">
    <property type="component" value="Unassembled WGS sequence"/>
</dbReference>
<dbReference type="InterPro" id="IPR028094">
    <property type="entry name" value="RTC4_C"/>
</dbReference>
<accession>A0A2T4C9L6</accession>
<evidence type="ECO:0000256" key="8">
    <source>
        <dbReference type="SAM" id="MobiDB-lite"/>
    </source>
</evidence>
<feature type="compositionally biased region" description="Low complexity" evidence="8">
    <location>
        <begin position="126"/>
        <end position="141"/>
    </location>
</feature>
<feature type="region of interest" description="Disordered" evidence="8">
    <location>
        <begin position="1"/>
        <end position="214"/>
    </location>
</feature>
<reference evidence="10 11" key="1">
    <citation type="submission" date="2016-07" db="EMBL/GenBank/DDBJ databases">
        <title>Multiple horizontal gene transfer events from other fungi enriched the ability of initially mycotrophic Trichoderma (Ascomycota) to feed on dead plant biomass.</title>
        <authorList>
            <consortium name="DOE Joint Genome Institute"/>
            <person name="Aerts A."/>
            <person name="Atanasova L."/>
            <person name="Chenthamara K."/>
            <person name="Zhang J."/>
            <person name="Grujic M."/>
            <person name="Henrissat B."/>
            <person name="Kuo A."/>
            <person name="Salamov A."/>
            <person name="Lipzen A."/>
            <person name="Labutti K."/>
            <person name="Barry K."/>
            <person name="Miao Y."/>
            <person name="Rahimi M.J."/>
            <person name="Shen Q."/>
            <person name="Grigoriev I.V."/>
            <person name="Kubicek C.P."/>
            <person name="Druzhinina I.S."/>
        </authorList>
    </citation>
    <scope>NUCLEOTIDE SEQUENCE [LARGE SCALE GENOMIC DNA]</scope>
    <source>
        <strain evidence="10 11">ATCC 18648</strain>
    </source>
</reference>
<keyword evidence="11" id="KW-1185">Reference proteome</keyword>
<name>A0A2T4C9L6_TRILO</name>
<dbReference type="OrthoDB" id="128308at2759"/>
<protein>
    <recommendedName>
        <fullName evidence="5">Restriction of telomere capping protein 4</fullName>
    </recommendedName>
</protein>
<feature type="compositionally biased region" description="Acidic residues" evidence="8">
    <location>
        <begin position="103"/>
        <end position="116"/>
    </location>
</feature>
<proteinExistence type="inferred from homology"/>
<dbReference type="Pfam" id="PF14474">
    <property type="entry name" value="RTC4"/>
    <property type="match status" value="1"/>
</dbReference>